<evidence type="ECO:0000313" key="2">
    <source>
        <dbReference type="EMBL" id="CAD6997757.1"/>
    </source>
</evidence>
<comment type="caution">
    <text evidence="2">The sequence shown here is derived from an EMBL/GenBank/DDBJ whole genome shotgun (WGS) entry which is preliminary data.</text>
</comment>
<proteinExistence type="predicted"/>
<keyword evidence="1" id="KW-0175">Coiled coil</keyword>
<evidence type="ECO:0000313" key="3">
    <source>
        <dbReference type="Proteomes" id="UP000606786"/>
    </source>
</evidence>
<dbReference type="AlphaFoldDB" id="A0A811UIT7"/>
<reference evidence="2" key="1">
    <citation type="submission" date="2020-11" db="EMBL/GenBank/DDBJ databases">
        <authorList>
            <person name="Whitehead M."/>
        </authorList>
    </citation>
    <scope>NUCLEOTIDE SEQUENCE</scope>
    <source>
        <strain evidence="2">EGII</strain>
    </source>
</reference>
<organism evidence="2 3">
    <name type="scientific">Ceratitis capitata</name>
    <name type="common">Mediterranean fruit fly</name>
    <name type="synonym">Tephritis capitata</name>
    <dbReference type="NCBI Taxonomy" id="7213"/>
    <lineage>
        <taxon>Eukaryota</taxon>
        <taxon>Metazoa</taxon>
        <taxon>Ecdysozoa</taxon>
        <taxon>Arthropoda</taxon>
        <taxon>Hexapoda</taxon>
        <taxon>Insecta</taxon>
        <taxon>Pterygota</taxon>
        <taxon>Neoptera</taxon>
        <taxon>Endopterygota</taxon>
        <taxon>Diptera</taxon>
        <taxon>Brachycera</taxon>
        <taxon>Muscomorpha</taxon>
        <taxon>Tephritoidea</taxon>
        <taxon>Tephritidae</taxon>
        <taxon>Ceratitis</taxon>
        <taxon>Ceratitis</taxon>
    </lineage>
</organism>
<name>A0A811UIT7_CERCA</name>
<protein>
    <submittedName>
        <fullName evidence="2">(Mediterranean fruit fly) hypothetical protein</fullName>
    </submittedName>
</protein>
<dbReference type="Proteomes" id="UP000606786">
    <property type="component" value="Unassembled WGS sequence"/>
</dbReference>
<sequence>MSLETTYQNDFKPYNVRYGFLHYTANNQDPNAYNWYLRGRDDVPWRRHVAAVDINGPNTVEWISTPNTEYLEPQMFKGDQYSEFESMKKVYERDPNESSTANVQGARNNYYHKVRYSPWQFIYPEKSKVMQNQDKPISKRVCCLGTTTYQDDYAYRNPTSYKTDPHLVKNWEGMHKKCGLVYRVAEEYEVHDLCKATDLPEWIRPRPKSVVQCSERLLPLHVTAEQYHGIKANEIVKCEEKRIASSWIKEWASNARPDISEPPTEIVEAFKRLELKRIRKEIATVEEEQQKNDELSKRLEWTSNSRFGRLLDRKLLPLQMTDREEKQMNELIDSDDFNFMPCPYNKADKALEAAVRSISLQTGIEFDELMREVYEQRDTWHQSAIGHAAVNMRNIFEKKMKQKKNNVLGVLRKEEEIFNIC</sequence>
<accession>A0A811UIT7</accession>
<gene>
    <name evidence="2" type="ORF">CCAP1982_LOCUS6388</name>
</gene>
<evidence type="ECO:0000256" key="1">
    <source>
        <dbReference type="SAM" id="Coils"/>
    </source>
</evidence>
<feature type="coiled-coil region" evidence="1">
    <location>
        <begin position="268"/>
        <end position="305"/>
    </location>
</feature>
<dbReference type="EMBL" id="CAJHJT010000012">
    <property type="protein sequence ID" value="CAD6997757.1"/>
    <property type="molecule type" value="Genomic_DNA"/>
</dbReference>
<keyword evidence="3" id="KW-1185">Reference proteome</keyword>